<dbReference type="InterPro" id="IPR045800">
    <property type="entry name" value="HMBD"/>
</dbReference>
<evidence type="ECO:0000259" key="2">
    <source>
        <dbReference type="Pfam" id="PF19335"/>
    </source>
</evidence>
<feature type="domain" description="Heavy metal binding" evidence="2">
    <location>
        <begin position="15"/>
        <end position="28"/>
    </location>
</feature>
<keyword evidence="1" id="KW-0472">Membrane</keyword>
<keyword evidence="1" id="KW-0812">Transmembrane</keyword>
<proteinExistence type="predicted"/>
<dbReference type="EMBL" id="FPBZ01000005">
    <property type="protein sequence ID" value="SFU48578.1"/>
    <property type="molecule type" value="Genomic_DNA"/>
</dbReference>
<feature type="transmembrane region" description="Helical" evidence="1">
    <location>
        <begin position="55"/>
        <end position="74"/>
    </location>
</feature>
<dbReference type="Pfam" id="PF19335">
    <property type="entry name" value="HMBD"/>
    <property type="match status" value="1"/>
</dbReference>
<evidence type="ECO:0000313" key="4">
    <source>
        <dbReference type="Proteomes" id="UP000182649"/>
    </source>
</evidence>
<dbReference type="GO" id="GO:0046872">
    <property type="term" value="F:metal ion binding"/>
    <property type="evidence" value="ECO:0007669"/>
    <property type="project" value="InterPro"/>
</dbReference>
<dbReference type="AlphaFoldDB" id="A0A1I7GJG0"/>
<evidence type="ECO:0000256" key="1">
    <source>
        <dbReference type="SAM" id="Phobius"/>
    </source>
</evidence>
<dbReference type="Proteomes" id="UP000182649">
    <property type="component" value="Unassembled WGS sequence"/>
</dbReference>
<protein>
    <recommendedName>
        <fullName evidence="2">Heavy metal binding domain-containing protein</fullName>
    </recommendedName>
</protein>
<sequence length="122" mass="12752">MDVPNAPGNRVGCSKAGDCPICGMALVPIAGTGLSGGEGEAHDSELRDLAWRLKVGVVLSIPLVLIAMAPMMGIHELFGLARGWVESYWGRLLSGGWARLFCADSGSRSSTGAQERVPADDL</sequence>
<organism evidence="3 4">
    <name type="scientific">Nitrosospira multiformis</name>
    <dbReference type="NCBI Taxonomy" id="1231"/>
    <lineage>
        <taxon>Bacteria</taxon>
        <taxon>Pseudomonadati</taxon>
        <taxon>Pseudomonadota</taxon>
        <taxon>Betaproteobacteria</taxon>
        <taxon>Nitrosomonadales</taxon>
        <taxon>Nitrosomonadaceae</taxon>
        <taxon>Nitrosospira</taxon>
    </lineage>
</organism>
<reference evidence="3 4" key="1">
    <citation type="submission" date="2016-10" db="EMBL/GenBank/DDBJ databases">
        <authorList>
            <person name="de Groot N.N."/>
        </authorList>
    </citation>
    <scope>NUCLEOTIDE SEQUENCE [LARGE SCALE GENOMIC DNA]</scope>
    <source>
        <strain evidence="3 4">Nl14</strain>
    </source>
</reference>
<evidence type="ECO:0000313" key="3">
    <source>
        <dbReference type="EMBL" id="SFU48578.1"/>
    </source>
</evidence>
<name>A0A1I7GJG0_9PROT</name>
<keyword evidence="1" id="KW-1133">Transmembrane helix</keyword>
<accession>A0A1I7GJG0</accession>
<gene>
    <name evidence="3" type="ORF">SAMN05216417_1053</name>
</gene>
<dbReference type="RefSeq" id="WP_177219710.1">
    <property type="nucleotide sequence ID" value="NZ_FPBZ01000005.1"/>
</dbReference>